<organism evidence="1 2">
    <name type="scientific">Ambrosiozyma monospora</name>
    <name type="common">Yeast</name>
    <name type="synonym">Endomycopsis monosporus</name>
    <dbReference type="NCBI Taxonomy" id="43982"/>
    <lineage>
        <taxon>Eukaryota</taxon>
        <taxon>Fungi</taxon>
        <taxon>Dikarya</taxon>
        <taxon>Ascomycota</taxon>
        <taxon>Saccharomycotina</taxon>
        <taxon>Pichiomycetes</taxon>
        <taxon>Pichiales</taxon>
        <taxon>Pichiaceae</taxon>
        <taxon>Ambrosiozyma</taxon>
    </lineage>
</organism>
<dbReference type="Proteomes" id="UP001165064">
    <property type="component" value="Unassembled WGS sequence"/>
</dbReference>
<proteinExistence type="predicted"/>
<evidence type="ECO:0000313" key="1">
    <source>
        <dbReference type="EMBL" id="GME73456.1"/>
    </source>
</evidence>
<comment type="caution">
    <text evidence="1">The sequence shown here is derived from an EMBL/GenBank/DDBJ whole genome shotgun (WGS) entry which is preliminary data.</text>
</comment>
<dbReference type="EMBL" id="BSXS01000679">
    <property type="protein sequence ID" value="GME73456.1"/>
    <property type="molecule type" value="Genomic_DNA"/>
</dbReference>
<sequence length="354" mass="37241">MTPMINHQNKIKKPEPIQPRIPFLDGSSDRLMFGNGGASLPDPIKSRGTNYSNSTSQFFPCNFHKLVGQRCDDGLAGQHFAVNNQSHLQEFSAAHGTSCQSHFRSSSFLSSSSSLESSGSSQFSLPSIPRLLPPAELSSSLLTRSPSPSTSLSSGNFFPQYHSGNQSSAPLRPPENVPSAPAQHTVSPQSTVPQSLAYTPVSPLRASNFASPSSFVSPSPPPSLTFSSSTGESLASPNLSSPLVPAGQSLELISPSANISALRSSQNVAETETSNQAPPEPVAANNANSTTVTDIAVPANPPAAPEQNNNDDDDDAVLTESSIDEYGLRVEITSEAELKTYLMVMTATTAVVLS</sequence>
<protein>
    <submittedName>
        <fullName evidence="1">Unnamed protein product</fullName>
    </submittedName>
</protein>
<keyword evidence="2" id="KW-1185">Reference proteome</keyword>
<name>A0ACB5SUK1_AMBMO</name>
<reference evidence="1" key="1">
    <citation type="submission" date="2023-04" db="EMBL/GenBank/DDBJ databases">
        <title>Ambrosiozyma monospora NBRC 10751.</title>
        <authorList>
            <person name="Ichikawa N."/>
            <person name="Sato H."/>
            <person name="Tonouchi N."/>
        </authorList>
    </citation>
    <scope>NUCLEOTIDE SEQUENCE</scope>
    <source>
        <strain evidence="1">NBRC 10751</strain>
    </source>
</reference>
<evidence type="ECO:0000313" key="2">
    <source>
        <dbReference type="Proteomes" id="UP001165064"/>
    </source>
</evidence>
<accession>A0ACB5SUK1</accession>
<gene>
    <name evidence="1" type="ORF">Amon02_000140600</name>
</gene>